<gene>
    <name evidence="1" type="ORF">SAMN02745174_02199</name>
</gene>
<organism evidence="1 2">
    <name type="scientific">Cetobacterium ceti</name>
    <dbReference type="NCBI Taxonomy" id="180163"/>
    <lineage>
        <taxon>Bacteria</taxon>
        <taxon>Fusobacteriati</taxon>
        <taxon>Fusobacteriota</taxon>
        <taxon>Fusobacteriia</taxon>
        <taxon>Fusobacteriales</taxon>
        <taxon>Fusobacteriaceae</taxon>
        <taxon>Cetobacterium</taxon>
    </lineage>
</organism>
<evidence type="ECO:0000313" key="2">
    <source>
        <dbReference type="Proteomes" id="UP000191153"/>
    </source>
</evidence>
<name>A0A1T4Q6U4_9FUSO</name>
<dbReference type="Proteomes" id="UP000191153">
    <property type="component" value="Unassembled WGS sequence"/>
</dbReference>
<evidence type="ECO:0000313" key="1">
    <source>
        <dbReference type="EMBL" id="SJZ99419.1"/>
    </source>
</evidence>
<dbReference type="STRING" id="180163.SAMN02745174_02199"/>
<proteinExistence type="predicted"/>
<sequence length="61" mass="7139">MTIEMLDGLTNENNETIFLDKTKNTIRIKAKDNRTIGIMDYKLVPKDTLEILKNLKFIKKI</sequence>
<keyword evidence="2" id="KW-1185">Reference proteome</keyword>
<accession>A0A1T4Q6U4</accession>
<reference evidence="1 2" key="1">
    <citation type="submission" date="2017-02" db="EMBL/GenBank/DDBJ databases">
        <authorList>
            <person name="Peterson S.W."/>
        </authorList>
    </citation>
    <scope>NUCLEOTIDE SEQUENCE [LARGE SCALE GENOMIC DNA]</scope>
    <source>
        <strain evidence="1 2">ATCC 700028</strain>
    </source>
</reference>
<dbReference type="EMBL" id="FUWX01000019">
    <property type="protein sequence ID" value="SJZ99419.1"/>
    <property type="molecule type" value="Genomic_DNA"/>
</dbReference>
<dbReference type="AlphaFoldDB" id="A0A1T4Q6U4"/>
<dbReference type="RefSeq" id="WP_078694644.1">
    <property type="nucleotide sequence ID" value="NZ_FUWX01000019.1"/>
</dbReference>
<protein>
    <submittedName>
        <fullName evidence="1">Uncharacterized protein</fullName>
    </submittedName>
</protein>